<dbReference type="AlphaFoldDB" id="A0A951U6A5"/>
<reference evidence="1" key="1">
    <citation type="submission" date="2021-05" db="EMBL/GenBank/DDBJ databases">
        <authorList>
            <person name="Pietrasiak N."/>
            <person name="Ward R."/>
            <person name="Stajich J.E."/>
            <person name="Kurbessoian T."/>
        </authorList>
    </citation>
    <scope>NUCLEOTIDE SEQUENCE</scope>
    <source>
        <strain evidence="1">GSE-TBD4-15B</strain>
    </source>
</reference>
<evidence type="ECO:0000313" key="2">
    <source>
        <dbReference type="Proteomes" id="UP000707356"/>
    </source>
</evidence>
<accession>A0A951U6A5</accession>
<gene>
    <name evidence="1" type="ORF">KME07_13085</name>
</gene>
<comment type="caution">
    <text evidence="1">The sequence shown here is derived from an EMBL/GenBank/DDBJ whole genome shotgun (WGS) entry which is preliminary data.</text>
</comment>
<reference evidence="1" key="2">
    <citation type="journal article" date="2022" name="Microbiol. Resour. Announc.">
        <title>Metagenome Sequencing to Explore Phylogenomics of Terrestrial Cyanobacteria.</title>
        <authorList>
            <person name="Ward R.D."/>
            <person name="Stajich J.E."/>
            <person name="Johansen J.R."/>
            <person name="Huntemann M."/>
            <person name="Clum A."/>
            <person name="Foster B."/>
            <person name="Foster B."/>
            <person name="Roux S."/>
            <person name="Palaniappan K."/>
            <person name="Varghese N."/>
            <person name="Mukherjee S."/>
            <person name="Reddy T.B.K."/>
            <person name="Daum C."/>
            <person name="Copeland A."/>
            <person name="Chen I.A."/>
            <person name="Ivanova N.N."/>
            <person name="Kyrpides N.C."/>
            <person name="Shapiro N."/>
            <person name="Eloe-Fadrosh E.A."/>
            <person name="Pietrasiak N."/>
        </authorList>
    </citation>
    <scope>NUCLEOTIDE SEQUENCE</scope>
    <source>
        <strain evidence="1">GSE-TBD4-15B</strain>
    </source>
</reference>
<evidence type="ECO:0000313" key="1">
    <source>
        <dbReference type="EMBL" id="MBW4466352.1"/>
    </source>
</evidence>
<organism evidence="1 2">
    <name type="scientific">Pegethrix bostrychoides GSE-TBD4-15B</name>
    <dbReference type="NCBI Taxonomy" id="2839662"/>
    <lineage>
        <taxon>Bacteria</taxon>
        <taxon>Bacillati</taxon>
        <taxon>Cyanobacteriota</taxon>
        <taxon>Cyanophyceae</taxon>
        <taxon>Oculatellales</taxon>
        <taxon>Oculatellaceae</taxon>
        <taxon>Pegethrix</taxon>
    </lineage>
</organism>
<name>A0A951U6A5_9CYAN</name>
<sequence length="63" mass="7039">MTANIQVGARVRILEPDYVAGQTGIIVSREILSDGKVSRRWIVQVESEEILLSLDPEQFLVLS</sequence>
<dbReference type="EMBL" id="JAHHHV010000067">
    <property type="protein sequence ID" value="MBW4466352.1"/>
    <property type="molecule type" value="Genomic_DNA"/>
</dbReference>
<dbReference type="Proteomes" id="UP000707356">
    <property type="component" value="Unassembled WGS sequence"/>
</dbReference>
<protein>
    <submittedName>
        <fullName evidence="1">Uncharacterized protein</fullName>
    </submittedName>
</protein>
<proteinExistence type="predicted"/>